<dbReference type="InterPro" id="IPR001119">
    <property type="entry name" value="SLH_dom"/>
</dbReference>
<dbReference type="STRING" id="497965.Cyan7822_2755"/>
<dbReference type="Pfam" id="PF04966">
    <property type="entry name" value="OprB"/>
    <property type="match status" value="1"/>
</dbReference>
<evidence type="ECO:0000259" key="3">
    <source>
        <dbReference type="PROSITE" id="PS51272"/>
    </source>
</evidence>
<dbReference type="KEGG" id="cyj:Cyan7822_2755"/>
<keyword evidence="5" id="KW-1185">Reference proteome</keyword>
<dbReference type="Proteomes" id="UP000008206">
    <property type="component" value="Chromosome"/>
</dbReference>
<protein>
    <submittedName>
        <fullName evidence="4">Carbohydrate-selective porin OprB</fullName>
    </submittedName>
</protein>
<dbReference type="NCBIfam" id="NF033921">
    <property type="entry name" value="por_somb"/>
    <property type="match status" value="1"/>
</dbReference>
<gene>
    <name evidence="4" type="ordered locus">Cyan7822_2755</name>
</gene>
<keyword evidence="2" id="KW-0175">Coiled coil</keyword>
<dbReference type="PANTHER" id="PTHR43308">
    <property type="entry name" value="OUTER MEMBRANE PROTEIN ALPHA-RELATED"/>
    <property type="match status" value="1"/>
</dbReference>
<dbReference type="eggNOG" id="COG3203">
    <property type="taxonomic scope" value="Bacteria"/>
</dbReference>
<dbReference type="PROSITE" id="PS51272">
    <property type="entry name" value="SLH"/>
    <property type="match status" value="1"/>
</dbReference>
<name>E0U5K7_GLOV7</name>
<feature type="domain" description="SLH" evidence="3">
    <location>
        <begin position="69"/>
        <end position="133"/>
    </location>
</feature>
<dbReference type="InterPro" id="IPR007049">
    <property type="entry name" value="Carb-sel_porin_OprB"/>
</dbReference>
<dbReference type="AlphaFoldDB" id="E0U5K7"/>
<evidence type="ECO:0000313" key="5">
    <source>
        <dbReference type="Proteomes" id="UP000008206"/>
    </source>
</evidence>
<dbReference type="RefSeq" id="WP_013322825.1">
    <property type="nucleotide sequence ID" value="NC_014501.1"/>
</dbReference>
<dbReference type="GO" id="GO:0008643">
    <property type="term" value="P:carbohydrate transport"/>
    <property type="evidence" value="ECO:0007669"/>
    <property type="project" value="InterPro"/>
</dbReference>
<sequence length="553" mass="60862">MSNQYWKLLPVTSAMVMAQLLTVDIKTSVAQEASPMASQTEALQFLQRRNQLKQINVDNPNEPMSQVTNVNQLRDVSPSDWAYEALRSLVERYGCIVGYPDRTFRGDRALTRWEFAAGLNACLTQLERMIQEGVAVVREDLEKLRRLAQEFQAELTALGTRVDNLESRAAFLEDHQFSTTTKLNGEVVFGISGVATGQRNNGSEQIPKITTFGHRTRLELNTSFTGEDNLFTRIATGTVPELEETAETPQANLAFAQPEDSKVSIEVLYYNFPINKNISAWIEANGGAWDDFTNTLNALDGDGGAGALSVFGTRNPIYYQGENGGVGFQGTIGPFQWSAGYLASLKESPLPGEGLFNGPFAALAQFGYVPNDDFGVALIYNHGYNTLYAGSNSRLRGLGRLFTDSIVGTNHDTYSLGFKWKLMDHFIVSGWGGYSDAKTLKSYEDPDTGGTVSRGYLDIWNWAITLGFPDIIKEGSLAGIVIGQPPWVTSSNINLGDGSRLREDSPFHVEGFFQFPFTDNIQITPGIIFVDSPDNNKSNSGLVIGVIRTTFTF</sequence>
<accession>E0U5K7</accession>
<evidence type="ECO:0000256" key="2">
    <source>
        <dbReference type="SAM" id="Coils"/>
    </source>
</evidence>
<dbReference type="HOGENOM" id="CLU_018575_1_0_3"/>
<dbReference type="eggNOG" id="COG3659">
    <property type="taxonomic scope" value="Bacteria"/>
</dbReference>
<feature type="coiled-coil region" evidence="2">
    <location>
        <begin position="134"/>
        <end position="168"/>
    </location>
</feature>
<dbReference type="InterPro" id="IPR047684">
    <property type="entry name" value="Por_som-like"/>
</dbReference>
<evidence type="ECO:0000256" key="1">
    <source>
        <dbReference type="RuleBase" id="RU363072"/>
    </source>
</evidence>
<organism evidence="4 5">
    <name type="scientific">Gloeothece verrucosa (strain PCC 7822)</name>
    <name type="common">Cyanothece sp. (strain PCC 7822)</name>
    <dbReference type="NCBI Taxonomy" id="497965"/>
    <lineage>
        <taxon>Bacteria</taxon>
        <taxon>Bacillati</taxon>
        <taxon>Cyanobacteriota</taxon>
        <taxon>Cyanophyceae</taxon>
        <taxon>Oscillatoriophycideae</taxon>
        <taxon>Chroococcales</taxon>
        <taxon>Aphanothecaceae</taxon>
        <taxon>Gloeothece</taxon>
        <taxon>Gloeothece verrucosa</taxon>
    </lineage>
</organism>
<dbReference type="PANTHER" id="PTHR43308:SF1">
    <property type="entry name" value="OUTER MEMBRANE PROTEIN ALPHA"/>
    <property type="match status" value="1"/>
</dbReference>
<proteinExistence type="inferred from homology"/>
<reference evidence="5" key="1">
    <citation type="journal article" date="2011" name="MBio">
        <title>Novel metabolic attributes of the genus Cyanothece, comprising a group of unicellular nitrogen-fixing Cyanobacteria.</title>
        <authorList>
            <person name="Bandyopadhyay A."/>
            <person name="Elvitigala T."/>
            <person name="Welsh E."/>
            <person name="Stockel J."/>
            <person name="Liberton M."/>
            <person name="Min H."/>
            <person name="Sherman L.A."/>
            <person name="Pakrasi H.B."/>
        </authorList>
    </citation>
    <scope>NUCLEOTIDE SEQUENCE [LARGE SCALE GENOMIC DNA]</scope>
    <source>
        <strain evidence="5">PCC 7822</strain>
    </source>
</reference>
<comment type="similarity">
    <text evidence="1">Belongs to the OprB family.</text>
</comment>
<dbReference type="Pfam" id="PF00395">
    <property type="entry name" value="SLH"/>
    <property type="match status" value="1"/>
</dbReference>
<evidence type="ECO:0000313" key="4">
    <source>
        <dbReference type="EMBL" id="ADN14720.1"/>
    </source>
</evidence>
<dbReference type="InterPro" id="IPR051465">
    <property type="entry name" value="Cell_Envelope_Struct_Comp"/>
</dbReference>
<dbReference type="EMBL" id="CP002198">
    <property type="protein sequence ID" value="ADN14720.1"/>
    <property type="molecule type" value="Genomic_DNA"/>
</dbReference>
<dbReference type="GO" id="GO:0016020">
    <property type="term" value="C:membrane"/>
    <property type="evidence" value="ECO:0007669"/>
    <property type="project" value="InterPro"/>
</dbReference>
<dbReference type="GO" id="GO:0015288">
    <property type="term" value="F:porin activity"/>
    <property type="evidence" value="ECO:0007669"/>
    <property type="project" value="InterPro"/>
</dbReference>